<dbReference type="EMBL" id="CP011509">
    <property type="protein sequence ID" value="AKJ05407.1"/>
    <property type="molecule type" value="Genomic_DNA"/>
</dbReference>
<evidence type="ECO:0000313" key="1">
    <source>
        <dbReference type="EMBL" id="AKJ05407.1"/>
    </source>
</evidence>
<gene>
    <name evidence="1" type="ORF">AA314_07033</name>
</gene>
<protein>
    <recommendedName>
        <fullName evidence="3">Lipoprotein</fullName>
    </recommendedName>
</protein>
<dbReference type="KEGG" id="age:AA314_07033"/>
<evidence type="ECO:0000313" key="2">
    <source>
        <dbReference type="Proteomes" id="UP000035579"/>
    </source>
</evidence>
<dbReference type="AlphaFoldDB" id="A0AAC8QCW3"/>
<name>A0AAC8QCW3_9BACT</name>
<dbReference type="Proteomes" id="UP000035579">
    <property type="component" value="Chromosome"/>
</dbReference>
<sequence length="192" mass="21935">MMRMVLLLGAVVLAGCGREVHTYRIAPYLEPGSTCIECVVSMTMRATQEHDGDELYIENFDPQQFKAVGFSFQWGVEQRVEIETERYPTFMQDDRGVNFIFRRVLETRPVESGTRFTMRFDEWPPGTYSEDLLVRDGDGFLLQGAKRVECATVELCEQLAARRPGEEAFALELEFPQTEGAPLRLQAVRDLP</sequence>
<accession>A0AAC8QCW3</accession>
<reference evidence="1 2" key="1">
    <citation type="submission" date="2015-05" db="EMBL/GenBank/DDBJ databases">
        <title>Genome assembly of Archangium gephyra DSM 2261.</title>
        <authorList>
            <person name="Sharma G."/>
            <person name="Subramanian S."/>
        </authorList>
    </citation>
    <scope>NUCLEOTIDE SEQUENCE [LARGE SCALE GENOMIC DNA]</scope>
    <source>
        <strain evidence="1 2">DSM 2261</strain>
    </source>
</reference>
<organism evidence="1 2">
    <name type="scientific">Archangium gephyra</name>
    <dbReference type="NCBI Taxonomy" id="48"/>
    <lineage>
        <taxon>Bacteria</taxon>
        <taxon>Pseudomonadati</taxon>
        <taxon>Myxococcota</taxon>
        <taxon>Myxococcia</taxon>
        <taxon>Myxococcales</taxon>
        <taxon>Cystobacterineae</taxon>
        <taxon>Archangiaceae</taxon>
        <taxon>Archangium</taxon>
    </lineage>
</organism>
<dbReference type="PROSITE" id="PS51257">
    <property type="entry name" value="PROKAR_LIPOPROTEIN"/>
    <property type="match status" value="1"/>
</dbReference>
<evidence type="ECO:0008006" key="3">
    <source>
        <dbReference type="Google" id="ProtNLM"/>
    </source>
</evidence>
<proteinExistence type="predicted"/>